<reference evidence="5" key="1">
    <citation type="submission" date="2021-08" db="EMBL/GenBank/DDBJ databases">
        <title>WGS assembly of Ceratopteris richardii.</title>
        <authorList>
            <person name="Marchant D.B."/>
            <person name="Chen G."/>
            <person name="Jenkins J."/>
            <person name="Shu S."/>
            <person name="Leebens-Mack J."/>
            <person name="Grimwood J."/>
            <person name="Schmutz J."/>
            <person name="Soltis P."/>
            <person name="Soltis D."/>
            <person name="Chen Z.-H."/>
        </authorList>
    </citation>
    <scope>NUCLEOTIDE SEQUENCE</scope>
    <source>
        <strain evidence="5">Whitten #5841</strain>
        <tissue evidence="5">Leaf</tissue>
    </source>
</reference>
<keyword evidence="6" id="KW-1185">Reference proteome</keyword>
<dbReference type="InterPro" id="IPR036291">
    <property type="entry name" value="NAD(P)-bd_dom_sf"/>
</dbReference>
<evidence type="ECO:0000256" key="1">
    <source>
        <dbReference type="ARBA" id="ARBA00004843"/>
    </source>
</evidence>
<name>A0A8T2Q656_CERRI</name>
<dbReference type="EMBL" id="CM035442">
    <property type="protein sequence ID" value="KAH7279234.1"/>
    <property type="molecule type" value="Genomic_DNA"/>
</dbReference>
<dbReference type="PRINTS" id="PR00086">
    <property type="entry name" value="LLDHDRGNASE"/>
</dbReference>
<dbReference type="InterPro" id="IPR001557">
    <property type="entry name" value="L-lactate/malate_DH"/>
</dbReference>
<sequence>MPSVFLPNVSDGRISAFTRRMHASPINLKEHTPNSIFSRIPGSEVPHQKIKHSAKVTVVGVGNVGMACAQTMLSAGLLNELALVDAQRDKLQGELLDLQHAAAFLPRVKIVADTDYHVSADFDICIVTAGARQREGESRIDLFERNVNLFKKIIPELIRHSPDTKLLIVSNPVDILAFASWKLSGLPPNRVIGSGTNLDSSRLRFLLAVRRVFDIAKKSWRSSIRWLSTVPMK</sequence>
<keyword evidence="2" id="KW-0560">Oxidoreductase</keyword>
<evidence type="ECO:0000313" key="5">
    <source>
        <dbReference type="EMBL" id="KAH7279234.1"/>
    </source>
</evidence>
<feature type="domain" description="Lactate/malate dehydrogenase N-terminal" evidence="4">
    <location>
        <begin position="55"/>
        <end position="193"/>
    </location>
</feature>
<proteinExistence type="predicted"/>
<gene>
    <name evidence="5" type="ORF">KP509_37G011800</name>
</gene>
<evidence type="ECO:0000256" key="2">
    <source>
        <dbReference type="ARBA" id="ARBA00023002"/>
    </source>
</evidence>
<accession>A0A8T2Q656</accession>
<dbReference type="InterPro" id="IPR001236">
    <property type="entry name" value="Lactate/malate_DH_N"/>
</dbReference>
<dbReference type="OMA" id="THHEARE"/>
<comment type="pathway">
    <text evidence="1">Fermentation; pyruvate fermentation to lactate; (S)-lactate from pyruvate: step 1/1.</text>
</comment>
<dbReference type="PANTHER" id="PTHR43128">
    <property type="entry name" value="L-2-HYDROXYCARBOXYLATE DEHYDROGENASE (NAD(P)(+))"/>
    <property type="match status" value="1"/>
</dbReference>
<dbReference type="AlphaFoldDB" id="A0A8T2Q656"/>
<evidence type="ECO:0000313" key="6">
    <source>
        <dbReference type="Proteomes" id="UP000825935"/>
    </source>
</evidence>
<dbReference type="EMBL" id="CM035442">
    <property type="protein sequence ID" value="KAH7279233.1"/>
    <property type="molecule type" value="Genomic_DNA"/>
</dbReference>
<organism evidence="5 6">
    <name type="scientific">Ceratopteris richardii</name>
    <name type="common">Triangle waterfern</name>
    <dbReference type="NCBI Taxonomy" id="49495"/>
    <lineage>
        <taxon>Eukaryota</taxon>
        <taxon>Viridiplantae</taxon>
        <taxon>Streptophyta</taxon>
        <taxon>Embryophyta</taxon>
        <taxon>Tracheophyta</taxon>
        <taxon>Polypodiopsida</taxon>
        <taxon>Polypodiidae</taxon>
        <taxon>Polypodiales</taxon>
        <taxon>Pteridineae</taxon>
        <taxon>Pteridaceae</taxon>
        <taxon>Parkerioideae</taxon>
        <taxon>Ceratopteris</taxon>
    </lineage>
</organism>
<dbReference type="Proteomes" id="UP000825935">
    <property type="component" value="Chromosome 37"/>
</dbReference>
<protein>
    <recommendedName>
        <fullName evidence="4">Lactate/malate dehydrogenase N-terminal domain-containing protein</fullName>
    </recommendedName>
</protein>
<dbReference type="Pfam" id="PF00056">
    <property type="entry name" value="Ldh_1_N"/>
    <property type="match status" value="1"/>
</dbReference>
<dbReference type="PANTHER" id="PTHR43128:SF16">
    <property type="entry name" value="L-LACTATE DEHYDROGENASE"/>
    <property type="match status" value="1"/>
</dbReference>
<dbReference type="FunFam" id="3.40.50.720:FF:000018">
    <property type="entry name" value="Malate dehydrogenase"/>
    <property type="match status" value="1"/>
</dbReference>
<evidence type="ECO:0000259" key="4">
    <source>
        <dbReference type="Pfam" id="PF00056"/>
    </source>
</evidence>
<evidence type="ECO:0000256" key="3">
    <source>
        <dbReference type="ARBA" id="ARBA00023027"/>
    </source>
</evidence>
<dbReference type="OrthoDB" id="5405561at2759"/>
<dbReference type="Gene3D" id="3.40.50.720">
    <property type="entry name" value="NAD(P)-binding Rossmann-like Domain"/>
    <property type="match status" value="1"/>
</dbReference>
<keyword evidence="3" id="KW-0520">NAD</keyword>
<dbReference type="GO" id="GO:0004459">
    <property type="term" value="F:L-lactate dehydrogenase (NAD+) activity"/>
    <property type="evidence" value="ECO:0007669"/>
    <property type="project" value="TreeGrafter"/>
</dbReference>
<comment type="caution">
    <text evidence="5">The sequence shown here is derived from an EMBL/GenBank/DDBJ whole genome shotgun (WGS) entry which is preliminary data.</text>
</comment>
<dbReference type="SUPFAM" id="SSF51735">
    <property type="entry name" value="NAD(P)-binding Rossmann-fold domains"/>
    <property type="match status" value="1"/>
</dbReference>
<dbReference type="GO" id="GO:0006089">
    <property type="term" value="P:lactate metabolic process"/>
    <property type="evidence" value="ECO:0007669"/>
    <property type="project" value="TreeGrafter"/>
</dbReference>